<dbReference type="Proteomes" id="UP000243797">
    <property type="component" value="Unassembled WGS sequence"/>
</dbReference>
<feature type="compositionally biased region" description="Basic and acidic residues" evidence="1">
    <location>
        <begin position="448"/>
        <end position="467"/>
    </location>
</feature>
<feature type="compositionally biased region" description="Basic and acidic residues" evidence="1">
    <location>
        <begin position="542"/>
        <end position="554"/>
    </location>
</feature>
<organism evidence="2 3">
    <name type="scientific">Sphaceloma murrayae</name>
    <dbReference type="NCBI Taxonomy" id="2082308"/>
    <lineage>
        <taxon>Eukaryota</taxon>
        <taxon>Fungi</taxon>
        <taxon>Dikarya</taxon>
        <taxon>Ascomycota</taxon>
        <taxon>Pezizomycotina</taxon>
        <taxon>Dothideomycetes</taxon>
        <taxon>Dothideomycetidae</taxon>
        <taxon>Myriangiales</taxon>
        <taxon>Elsinoaceae</taxon>
        <taxon>Sphaceloma</taxon>
    </lineage>
</organism>
<feature type="compositionally biased region" description="Polar residues" evidence="1">
    <location>
        <begin position="435"/>
        <end position="447"/>
    </location>
</feature>
<feature type="region of interest" description="Disordered" evidence="1">
    <location>
        <begin position="788"/>
        <end position="810"/>
    </location>
</feature>
<feature type="compositionally biased region" description="Low complexity" evidence="1">
    <location>
        <begin position="31"/>
        <end position="53"/>
    </location>
</feature>
<feature type="region of interest" description="Disordered" evidence="1">
    <location>
        <begin position="1"/>
        <end position="101"/>
    </location>
</feature>
<feature type="compositionally biased region" description="Pro residues" evidence="1">
    <location>
        <begin position="371"/>
        <end position="382"/>
    </location>
</feature>
<feature type="compositionally biased region" description="Polar residues" evidence="1">
    <location>
        <begin position="674"/>
        <end position="685"/>
    </location>
</feature>
<feature type="region of interest" description="Disordered" evidence="1">
    <location>
        <begin position="126"/>
        <end position="506"/>
    </location>
</feature>
<dbReference type="AlphaFoldDB" id="A0A2K1QME5"/>
<feature type="compositionally biased region" description="Polar residues" evidence="1">
    <location>
        <begin position="311"/>
        <end position="327"/>
    </location>
</feature>
<feature type="compositionally biased region" description="Low complexity" evidence="1">
    <location>
        <begin position="176"/>
        <end position="185"/>
    </location>
</feature>
<evidence type="ECO:0000256" key="1">
    <source>
        <dbReference type="SAM" id="MobiDB-lite"/>
    </source>
</evidence>
<feature type="compositionally biased region" description="Polar residues" evidence="1">
    <location>
        <begin position="234"/>
        <end position="261"/>
    </location>
</feature>
<evidence type="ECO:0000313" key="2">
    <source>
        <dbReference type="EMBL" id="PNS16161.1"/>
    </source>
</evidence>
<sequence>MTASSSLLPPAEPSNTDERAHVIPHPGLLDTSRPAVPAPPSSTSDTTSPISPTLPIQKPSDENVSRISRLVDPRRQSHLGHAHQSTVEHASKPKSSTKKKHGSMFSFFTLKDPSTAAFDEYAAAHKREANAQPSPLPASSAKLPSYVPKVNTKWDGLPRSAKDRSKAPNNDRRDSVWSSSRRWSSNPGSRTSLTPPKLQTGVDGGSPFASSNVLPDENRRNEFPFEKRPLSRNLPGSSPTSHRASSNLASVTLHSSLHQPQPVSPVSDRGTSPEIPNVPSIAEEMQLPPSPEKSVSPAESFASAHAGAEPSTGQVPYNDASNRSKPSLSDHVLHHQASVSSVSPIHPPGVLPSDSLHQQPQRPLSQTLPLQFPPPVPPTRPPRPFDDDDEELYAKPGFSPVRQDFAVQLPKQPEEAISNGSAAADTKQDIGYPIKQSSKTDSPLQDQGTRDEPKRESKRIPSDHNDAKWVSGLDEVTVSASGFDSKPIGRRASLNHSPCHPPSFRLSQATPVEPLVAPSAFLEHAGVPSQASPSVHVSPAPEQHRRSLHSEQHRAHSTSRSRSATPPRGPSPGTLRAPETYPGATLHSRQPSGNSMASYMNSSQMSDDPHQVAQASAMPIQPASASPIEVKPADKLIALAPAPPHSPARSIMSQPPRDDQRKRHARNFSKPFNLGSTTVKRTASLNDARHRPLMTFSEDALVPRSKFAKSPLASKPVIQQSPIQEHGPPGSAIPLQHAVESHQWQPSHMRLPSVEVTPYPGGATYVASSENAVHDPPSATTTIESFATAAQSVSPSQNAEGESSSTRNTSMDVVTPAEHGSQQQYRLSPQDITIVNDPLMGNKVTETAKEYAQSIGFWETAAQRAEEAQKRSVTGMDCRLAGPFDPSSPVF</sequence>
<feature type="compositionally biased region" description="Basic and acidic residues" evidence="1">
    <location>
        <begin position="216"/>
        <end position="229"/>
    </location>
</feature>
<feature type="compositionally biased region" description="Polar residues" evidence="1">
    <location>
        <begin position="355"/>
        <end position="365"/>
    </location>
</feature>
<accession>A0A2K1QME5</accession>
<dbReference type="EMBL" id="NKHZ01000060">
    <property type="protein sequence ID" value="PNS16161.1"/>
    <property type="molecule type" value="Genomic_DNA"/>
</dbReference>
<feature type="compositionally biased region" description="Low complexity" evidence="1">
    <location>
        <begin position="130"/>
        <end position="145"/>
    </location>
</feature>
<comment type="caution">
    <text evidence="2">The sequence shown here is derived from an EMBL/GenBank/DDBJ whole genome shotgun (WGS) entry which is preliminary data.</text>
</comment>
<keyword evidence="3" id="KW-1185">Reference proteome</keyword>
<name>A0A2K1QME5_9PEZI</name>
<reference evidence="2 3" key="1">
    <citation type="submission" date="2017-06" db="EMBL/GenBank/DDBJ databases">
        <title>Draft genome sequence of a variant of Elsinoe murrayae.</title>
        <authorList>
            <person name="Cheng Q."/>
        </authorList>
    </citation>
    <scope>NUCLEOTIDE SEQUENCE [LARGE SCALE GENOMIC DNA]</scope>
    <source>
        <strain evidence="2 3">CQ-2017a</strain>
    </source>
</reference>
<dbReference type="InParanoid" id="A0A2K1QME5"/>
<proteinExistence type="predicted"/>
<feature type="region of interest" description="Disordered" evidence="1">
    <location>
        <begin position="639"/>
        <end position="686"/>
    </location>
</feature>
<evidence type="ECO:0000313" key="3">
    <source>
        <dbReference type="Proteomes" id="UP000243797"/>
    </source>
</evidence>
<dbReference type="OrthoDB" id="4117770at2759"/>
<feature type="compositionally biased region" description="Basic and acidic residues" evidence="1">
    <location>
        <begin position="59"/>
        <end position="75"/>
    </location>
</feature>
<gene>
    <name evidence="2" type="ORF">CAC42_4562</name>
</gene>
<feature type="region of interest" description="Disordered" evidence="1">
    <location>
        <begin position="523"/>
        <end position="620"/>
    </location>
</feature>
<feature type="compositionally biased region" description="Basic and acidic residues" evidence="1">
    <location>
        <begin position="160"/>
        <end position="175"/>
    </location>
</feature>
<protein>
    <submittedName>
        <fullName evidence="2">Uncharacterized protein</fullName>
    </submittedName>
</protein>
<feature type="compositionally biased region" description="Polar residues" evidence="1">
    <location>
        <begin position="587"/>
        <end position="606"/>
    </location>
</feature>